<dbReference type="CDD" id="cd00430">
    <property type="entry name" value="PLPDE_III_AR"/>
    <property type="match status" value="1"/>
</dbReference>
<evidence type="ECO:0000256" key="4">
    <source>
        <dbReference type="HAMAP-Rule" id="MF_01201"/>
    </source>
</evidence>
<dbReference type="InterPro" id="IPR001608">
    <property type="entry name" value="Ala_racemase_N"/>
</dbReference>
<comment type="pathway">
    <text evidence="4">Amino-acid biosynthesis; D-alanine biosynthesis; D-alanine from L-alanine: step 1/1.</text>
</comment>
<dbReference type="InterPro" id="IPR000821">
    <property type="entry name" value="Ala_racemase"/>
</dbReference>
<dbReference type="Proteomes" id="UP000030598">
    <property type="component" value="Unassembled WGS sequence"/>
</dbReference>
<comment type="similarity">
    <text evidence="4">Belongs to the alanine racemase family.</text>
</comment>
<keyword evidence="3 4" id="KW-0413">Isomerase</keyword>
<dbReference type="UniPathway" id="UPA00042">
    <property type="reaction ID" value="UER00497"/>
</dbReference>
<dbReference type="EC" id="5.1.1.1" evidence="4"/>
<evidence type="ECO:0000256" key="5">
    <source>
        <dbReference type="PIRSR" id="PIRSR600821-50"/>
    </source>
</evidence>
<dbReference type="FunFam" id="3.20.20.10:FF:000002">
    <property type="entry name" value="Alanine racemase"/>
    <property type="match status" value="1"/>
</dbReference>
<dbReference type="STRING" id="59925.EU91_1694"/>
<proteinExistence type="inferred from homology"/>
<comment type="cofactor">
    <cofactor evidence="1 4 5">
        <name>pyridoxal 5'-phosphate</name>
        <dbReference type="ChEBI" id="CHEBI:597326"/>
    </cofactor>
</comment>
<dbReference type="AlphaFoldDB" id="A0A0A1ZAP9"/>
<evidence type="ECO:0000256" key="6">
    <source>
        <dbReference type="PIRSR" id="PIRSR600821-52"/>
    </source>
</evidence>
<dbReference type="SUPFAM" id="SSF50621">
    <property type="entry name" value="Alanine racemase C-terminal domain-like"/>
    <property type="match status" value="1"/>
</dbReference>
<dbReference type="Gene3D" id="2.40.37.10">
    <property type="entry name" value="Lyase, Ornithine Decarboxylase, Chain A, domain 1"/>
    <property type="match status" value="1"/>
</dbReference>
<feature type="binding site" evidence="4 6">
    <location>
        <position position="339"/>
    </location>
    <ligand>
        <name>substrate</name>
    </ligand>
</feature>
<dbReference type="PANTHER" id="PTHR30511:SF0">
    <property type="entry name" value="ALANINE RACEMASE, CATABOLIC-RELATED"/>
    <property type="match status" value="1"/>
</dbReference>
<dbReference type="HAMAP" id="MF_01201">
    <property type="entry name" value="Ala_racemase"/>
    <property type="match status" value="1"/>
</dbReference>
<evidence type="ECO:0000313" key="8">
    <source>
        <dbReference type="EMBL" id="KGF85591.1"/>
    </source>
</evidence>
<dbReference type="PRINTS" id="PR00992">
    <property type="entry name" value="ALARACEMASE"/>
</dbReference>
<evidence type="ECO:0000256" key="3">
    <source>
        <dbReference type="ARBA" id="ARBA00023235"/>
    </source>
</evidence>
<reference evidence="9" key="1">
    <citation type="journal article" date="2014" name="Sci. Data">
        <title>Genomes of diverse isolates of the marine cyanobacterium Prochlorococcus.</title>
        <authorList>
            <person name="Biller S."/>
            <person name="Berube P."/>
            <person name="Thompson J."/>
            <person name="Kelly L."/>
            <person name="Roggensack S."/>
            <person name="Awad L."/>
            <person name="Roache-Johnson K."/>
            <person name="Ding H."/>
            <person name="Giovannoni S.J."/>
            <person name="Moore L.R."/>
            <person name="Chisholm S.W."/>
        </authorList>
    </citation>
    <scope>NUCLEOTIDE SEQUENCE [LARGE SCALE GENOMIC DNA]</scope>
    <source>
        <strain evidence="9">GP2</strain>
    </source>
</reference>
<evidence type="ECO:0000313" key="9">
    <source>
        <dbReference type="Proteomes" id="UP000030598"/>
    </source>
</evidence>
<dbReference type="OrthoDB" id="9813814at2"/>
<keyword evidence="2 4" id="KW-0663">Pyridoxal phosphate</keyword>
<dbReference type="GO" id="GO:0030170">
    <property type="term" value="F:pyridoxal phosphate binding"/>
    <property type="evidence" value="ECO:0007669"/>
    <property type="project" value="UniProtKB-UniRule"/>
</dbReference>
<evidence type="ECO:0000256" key="2">
    <source>
        <dbReference type="ARBA" id="ARBA00022898"/>
    </source>
</evidence>
<dbReference type="NCBIfam" id="TIGR00492">
    <property type="entry name" value="alr"/>
    <property type="match status" value="1"/>
</dbReference>
<dbReference type="SUPFAM" id="SSF51419">
    <property type="entry name" value="PLP-binding barrel"/>
    <property type="match status" value="1"/>
</dbReference>
<comment type="function">
    <text evidence="4">Catalyzes the interconversion of L-alanine and D-alanine. May also act on other amino acids.</text>
</comment>
<evidence type="ECO:0000256" key="1">
    <source>
        <dbReference type="ARBA" id="ARBA00001933"/>
    </source>
</evidence>
<protein>
    <recommendedName>
        <fullName evidence="4">Alanine racemase</fullName>
        <ecNumber evidence="4">5.1.1.1</ecNumber>
    </recommendedName>
</protein>
<feature type="domain" description="Alanine racemase C-terminal" evidence="7">
    <location>
        <begin position="270"/>
        <end position="398"/>
    </location>
</feature>
<dbReference type="GO" id="GO:0030632">
    <property type="term" value="P:D-alanine biosynthetic process"/>
    <property type="evidence" value="ECO:0007669"/>
    <property type="project" value="UniProtKB-UniRule"/>
</dbReference>
<feature type="binding site" evidence="4 6">
    <location>
        <position position="158"/>
    </location>
    <ligand>
        <name>substrate</name>
    </ligand>
</feature>
<dbReference type="PROSITE" id="PS00395">
    <property type="entry name" value="ALANINE_RACEMASE"/>
    <property type="match status" value="1"/>
</dbReference>
<dbReference type="GO" id="GO:0008784">
    <property type="term" value="F:alanine racemase activity"/>
    <property type="evidence" value="ECO:0007669"/>
    <property type="project" value="UniProtKB-UniRule"/>
</dbReference>
<dbReference type="InterPro" id="IPR009006">
    <property type="entry name" value="Ala_racemase/Decarboxylase_C"/>
</dbReference>
<evidence type="ECO:0000259" key="7">
    <source>
        <dbReference type="SMART" id="SM01005"/>
    </source>
</evidence>
<dbReference type="Pfam" id="PF01168">
    <property type="entry name" value="Ala_racemase_N"/>
    <property type="match status" value="1"/>
</dbReference>
<dbReference type="RefSeq" id="WP_032525054.1">
    <property type="nucleotide sequence ID" value="NZ_CP138934.1"/>
</dbReference>
<organism evidence="8 9">
    <name type="scientific">Prochlorococcus marinus str. GP2</name>
    <dbReference type="NCBI Taxonomy" id="59925"/>
    <lineage>
        <taxon>Bacteria</taxon>
        <taxon>Bacillati</taxon>
        <taxon>Cyanobacteriota</taxon>
        <taxon>Cyanophyceae</taxon>
        <taxon>Synechococcales</taxon>
        <taxon>Prochlorococcaceae</taxon>
        <taxon>Prochlorococcus</taxon>
    </lineage>
</organism>
<comment type="caution">
    <text evidence="8">The sequence shown here is derived from an EMBL/GenBank/DDBJ whole genome shotgun (WGS) entry which is preliminary data.</text>
</comment>
<dbReference type="GO" id="GO:0005829">
    <property type="term" value="C:cytosol"/>
    <property type="evidence" value="ECO:0007669"/>
    <property type="project" value="TreeGrafter"/>
</dbReference>
<gene>
    <name evidence="8" type="ORF">EU91_1694</name>
</gene>
<dbReference type="Pfam" id="PF00842">
    <property type="entry name" value="Ala_racemase_C"/>
    <property type="match status" value="1"/>
</dbReference>
<name>A0A0A1ZAP9_PROMR</name>
<dbReference type="eggNOG" id="COG0787">
    <property type="taxonomic scope" value="Bacteria"/>
</dbReference>
<dbReference type="EMBL" id="JNAH01000008">
    <property type="protein sequence ID" value="KGF85591.1"/>
    <property type="molecule type" value="Genomic_DNA"/>
</dbReference>
<accession>A0A0A1ZAP9</accession>
<dbReference type="InterPro" id="IPR029066">
    <property type="entry name" value="PLP-binding_barrel"/>
</dbReference>
<dbReference type="SMART" id="SM01005">
    <property type="entry name" value="Ala_racemase_C"/>
    <property type="match status" value="1"/>
</dbReference>
<feature type="modified residue" description="N6-(pyridoxal phosphate)lysine" evidence="4 5">
    <location>
        <position position="59"/>
    </location>
</feature>
<feature type="active site" description="Proton acceptor; specific for D-alanine" evidence="4">
    <location>
        <position position="59"/>
    </location>
</feature>
<dbReference type="InterPro" id="IPR020622">
    <property type="entry name" value="Ala_racemase_pyridoxalP-BS"/>
</dbReference>
<sequence length="399" mass="44607">MQIPQTNQGLNFGKYSNFEKDIDPKQRAWIEVSGKSIEKNVKQLRSKLSKSCLLMAVVKADGYGHDAKVVSEYALKGGASQLGVATLKEGIRLRSYGFKEPILVLGNLYTKRDLIISFKNDLMPTISSLRECLICNNIGKHFGSKFSLNLKVDTGMSRLGFESKKFVQQFEKIKSFENISIKGIYSHLSSADEPDSLDPKSSTQKQRQKFQELLKQIGVDNNHNIKTHLANSAGMLLNKDFHFDMVRVGLSIYGYSPLAKKDKTLLLKPALFLKVKVAFIRIIDKGVSVSYGGKFISNRKTKLAVLSIGYADGVPRNLSGKINVLHHKKLYPQVGSITMDQMMVDITGSNEIKIGSTMILLGSDGDKIITPLDWARESNTIPWEILCSFKNRLPRVQID</sequence>
<dbReference type="Gene3D" id="3.20.20.10">
    <property type="entry name" value="Alanine racemase"/>
    <property type="match status" value="1"/>
</dbReference>
<dbReference type="PANTHER" id="PTHR30511">
    <property type="entry name" value="ALANINE RACEMASE"/>
    <property type="match status" value="1"/>
</dbReference>
<comment type="catalytic activity">
    <reaction evidence="4">
        <text>L-alanine = D-alanine</text>
        <dbReference type="Rhea" id="RHEA:20249"/>
        <dbReference type="ChEBI" id="CHEBI:57416"/>
        <dbReference type="ChEBI" id="CHEBI:57972"/>
        <dbReference type="EC" id="5.1.1.1"/>
    </reaction>
</comment>
<feature type="active site" description="Proton acceptor; specific for L-alanine" evidence="4">
    <location>
        <position position="291"/>
    </location>
</feature>
<dbReference type="InterPro" id="IPR011079">
    <property type="entry name" value="Ala_racemase_C"/>
</dbReference>